<proteinExistence type="predicted"/>
<sequence length="273" mass="31455">MTERKDLQISLSTASLWPLFSFMPTAWSTEFARKNGFEGLEILPGFSVCWEFQKYQELSAPRPQINSFHDSWKRDRRAEVEHQLSADTNVGHLVTLRSALFRSVFPSEKVTGKTLQGLETVYSAPVVFHWLEDTSLFQRPFLEVQPYCGASPQSLIDWVEGSPVQRGLVLDVSQRKFWEYLNQQKIDRRRWREVFTSLLPYTKEVHFQIGNSDELNQVISQNIEGSLGATISAVKQRPQNIPIVAEINPPILAKIGLSRFELSRKIRDFIRKA</sequence>
<dbReference type="Proteomes" id="UP000177382">
    <property type="component" value="Unassembled WGS sequence"/>
</dbReference>
<dbReference type="AlphaFoldDB" id="A0A1F7XME7"/>
<accession>A0A1F7XME7</accession>
<gene>
    <name evidence="1" type="ORF">A2V97_00525</name>
</gene>
<organism evidence="1 2">
    <name type="scientific">Candidatus Woesebacteria bacterium RBG_16_42_24</name>
    <dbReference type="NCBI Taxonomy" id="1802485"/>
    <lineage>
        <taxon>Bacteria</taxon>
        <taxon>Candidatus Woeseibacteriota</taxon>
    </lineage>
</organism>
<protein>
    <submittedName>
        <fullName evidence="1">Uncharacterized protein</fullName>
    </submittedName>
</protein>
<evidence type="ECO:0000313" key="1">
    <source>
        <dbReference type="EMBL" id="OGM15455.1"/>
    </source>
</evidence>
<evidence type="ECO:0000313" key="2">
    <source>
        <dbReference type="Proteomes" id="UP000177382"/>
    </source>
</evidence>
<reference evidence="1 2" key="1">
    <citation type="journal article" date="2016" name="Nat. Commun.">
        <title>Thousands of microbial genomes shed light on interconnected biogeochemical processes in an aquifer system.</title>
        <authorList>
            <person name="Anantharaman K."/>
            <person name="Brown C.T."/>
            <person name="Hug L.A."/>
            <person name="Sharon I."/>
            <person name="Castelle C.J."/>
            <person name="Probst A.J."/>
            <person name="Thomas B.C."/>
            <person name="Singh A."/>
            <person name="Wilkins M.J."/>
            <person name="Karaoz U."/>
            <person name="Brodie E.L."/>
            <person name="Williams K.H."/>
            <person name="Hubbard S.S."/>
            <person name="Banfield J.F."/>
        </authorList>
    </citation>
    <scope>NUCLEOTIDE SEQUENCE [LARGE SCALE GENOMIC DNA]</scope>
</reference>
<dbReference type="EMBL" id="MGFX01000005">
    <property type="protein sequence ID" value="OGM15455.1"/>
    <property type="molecule type" value="Genomic_DNA"/>
</dbReference>
<name>A0A1F7XME7_9BACT</name>
<comment type="caution">
    <text evidence="1">The sequence shown here is derived from an EMBL/GenBank/DDBJ whole genome shotgun (WGS) entry which is preliminary data.</text>
</comment>